<proteinExistence type="predicted"/>
<organism evidence="1 2">
    <name type="scientific">Methanoculleus nereidis</name>
    <dbReference type="NCBI Taxonomy" id="2735141"/>
    <lineage>
        <taxon>Archaea</taxon>
        <taxon>Methanobacteriati</taxon>
        <taxon>Methanobacteriota</taxon>
        <taxon>Stenosarchaea group</taxon>
        <taxon>Methanomicrobia</taxon>
        <taxon>Methanomicrobiales</taxon>
        <taxon>Methanomicrobiaceae</taxon>
        <taxon>Methanoculleus</taxon>
    </lineage>
</organism>
<comment type="caution">
    <text evidence="1">The sequence shown here is derived from an EMBL/GenBank/DDBJ whole genome shotgun (WGS) entry which is preliminary data.</text>
</comment>
<dbReference type="EMBL" id="JABFFQ010000010">
    <property type="protein sequence ID" value="MDV4343712.1"/>
    <property type="molecule type" value="Genomic_DNA"/>
</dbReference>
<reference evidence="1 2" key="1">
    <citation type="submission" date="2020-05" db="EMBL/GenBank/DDBJ databases">
        <title>Isolation and characterization of methanoarchaea from a cold seep at offshore SW Taiwan.</title>
        <authorList>
            <person name="Chen Y.-W."/>
            <person name="Chen S.-C."/>
            <person name="Lai M.-C."/>
        </authorList>
    </citation>
    <scope>NUCLEOTIDE SEQUENCE [LARGE SCALE GENOMIC DNA]</scope>
    <source>
        <strain evidence="1 2">YWC-01</strain>
    </source>
</reference>
<dbReference type="Gene3D" id="3.40.50.720">
    <property type="entry name" value="NAD(P)-binding Rossmann-like Domain"/>
    <property type="match status" value="1"/>
</dbReference>
<protein>
    <recommendedName>
        <fullName evidence="3">SDR family oxidoreductase</fullName>
    </recommendedName>
</protein>
<gene>
    <name evidence="1" type="ORF">HL657_11155</name>
</gene>
<name>A0ABU3Z4H2_9EURY</name>
<keyword evidence="2" id="KW-1185">Reference proteome</keyword>
<dbReference type="SUPFAM" id="SSF51735">
    <property type="entry name" value="NAD(P)-binding Rossmann-fold domains"/>
    <property type="match status" value="1"/>
</dbReference>
<accession>A0ABU3Z4H2</accession>
<evidence type="ECO:0000313" key="2">
    <source>
        <dbReference type="Proteomes" id="UP001273768"/>
    </source>
</evidence>
<dbReference type="Proteomes" id="UP001273768">
    <property type="component" value="Unassembled WGS sequence"/>
</dbReference>
<sequence length="131" mass="14239">MNKVGICKGSLSAKHSVCYHETEKQGCHRHQSELRAGYGDHPVPCKGGRQGHCHCTTERETAERDRRDHCRRRDGDRCHVHPGMELALAGVGANPRMGRPDEIASPALFLTSDGARFVNGVVVAADAGWAA</sequence>
<evidence type="ECO:0008006" key="3">
    <source>
        <dbReference type="Google" id="ProtNLM"/>
    </source>
</evidence>
<evidence type="ECO:0000313" key="1">
    <source>
        <dbReference type="EMBL" id="MDV4343712.1"/>
    </source>
</evidence>
<dbReference type="InterPro" id="IPR036291">
    <property type="entry name" value="NAD(P)-bd_dom_sf"/>
</dbReference>